<dbReference type="GO" id="GO:1990904">
    <property type="term" value="C:ribonucleoprotein complex"/>
    <property type="evidence" value="ECO:0007669"/>
    <property type="project" value="UniProtKB-KW"/>
</dbReference>
<feature type="compositionally biased region" description="Basic and acidic residues" evidence="16">
    <location>
        <begin position="516"/>
        <end position="529"/>
    </location>
</feature>
<evidence type="ECO:0000256" key="3">
    <source>
        <dbReference type="ARBA" id="ARBA00004487"/>
    </source>
</evidence>
<dbReference type="InterPro" id="IPR040472">
    <property type="entry name" value="FMRP_KH0"/>
</dbReference>
<sequence>MIVYLEGGSAVSCQPKAISFTKREINMEDLAVEVVGENGALYKGFILDLFDDGVLVDFEDDWQPDSKFPYEQVRLPPVAPETPVEYTRNMEVEVFSRSNNQEGYGWWKATIKMMKGDFYVVEYLGWDNTYTEIVNTDRLRQKNTNPPIEKSLFYKFEIEVPEDVRDYCKKDSHKEFAKVIGADRIFYNAEKGVLVVISRCETSQKRASLLQDMHFRGLSQKVLLLKRTEELARQLENTKLANIGGCSDEFNVKEDLMGLAIGAHGVNIQQARKVEGITNIELEENSCTFKIYGESDEAVRKARSMLEYSQESLQVPRALVGKVIGKNGRIIQEIVDKSGVVRVKIEGDNEPEPTIPREEGQIPFVFVGTVESISNVKILLEYHLAHLKEVEQLRQEKRDIDQQLRSIHHGSNLGSMQSLTMSGRRSDRGHSSGMDGRGYRGERGGHRGRGRGSRQGGDRYGQGSRYQTPDSVDDRMSESRKYMRYRSARGYGRRGDDRRRNHDDEETVLDSQEVSSVDRESVSSHEGGRWSESGRPARRRRGGPRREVREGSRQNDQDKSNDKSNLSPPVDIQSEVPEAPQPVTTSSTNEPKQNGVAAPNVNRKPKSIRAQPRFSERGEKPKKPMVNGAVA</sequence>
<comment type="similarity">
    <text evidence="4">Belongs to the FMR1 family.</text>
</comment>
<dbReference type="Pfam" id="PF17904">
    <property type="entry name" value="KH_9"/>
    <property type="match status" value="1"/>
</dbReference>
<dbReference type="GO" id="GO:0043005">
    <property type="term" value="C:neuron projection"/>
    <property type="evidence" value="ECO:0007669"/>
    <property type="project" value="UniProtKB-SubCell"/>
</dbReference>
<evidence type="ECO:0000256" key="11">
    <source>
        <dbReference type="ARBA" id="ARBA00023018"/>
    </source>
</evidence>
<keyword evidence="12" id="KW-0966">Cell projection</keyword>
<evidence type="ECO:0000256" key="2">
    <source>
        <dbReference type="ARBA" id="ARBA00004484"/>
    </source>
</evidence>
<dbReference type="KEGG" id="dpa:109539709"/>
<evidence type="ECO:0000256" key="12">
    <source>
        <dbReference type="ARBA" id="ARBA00023273"/>
    </source>
</evidence>
<dbReference type="InterPro" id="IPR008395">
    <property type="entry name" value="Agenet-like_dom"/>
</dbReference>
<dbReference type="FunFam" id="2.30.30.140:FF:000103">
    <property type="entry name" value="Fmr1, isoform J"/>
    <property type="match status" value="1"/>
</dbReference>
<feature type="compositionally biased region" description="Basic and acidic residues" evidence="16">
    <location>
        <begin position="544"/>
        <end position="562"/>
    </location>
</feature>
<evidence type="ECO:0000256" key="13">
    <source>
        <dbReference type="ARBA" id="ARBA00023274"/>
    </source>
</evidence>
<dbReference type="FunFam" id="3.30.1370.10:FF:000054">
    <property type="entry name" value="Fragile X mental retardation protein 1"/>
    <property type="match status" value="1"/>
</dbReference>
<dbReference type="Pfam" id="PF18336">
    <property type="entry name" value="Tudor_FRX1"/>
    <property type="match status" value="1"/>
</dbReference>
<evidence type="ECO:0000256" key="14">
    <source>
        <dbReference type="ARBA" id="ARBA00034103"/>
    </source>
</evidence>
<evidence type="ECO:0000313" key="18">
    <source>
        <dbReference type="EnsemblMetazoa" id="XP_019763206.1"/>
    </source>
</evidence>
<dbReference type="EnsemblMetazoa" id="XM_019907647.1">
    <property type="protein sequence ID" value="XP_019763206.1"/>
    <property type="gene ID" value="LOC109539709"/>
</dbReference>
<dbReference type="PANTHER" id="PTHR10603">
    <property type="entry name" value="FRAGILE X MENTAL RETARDATION SYNDROME-RELATED PROTEIN"/>
    <property type="match status" value="1"/>
</dbReference>
<evidence type="ECO:0000256" key="6">
    <source>
        <dbReference type="ARBA" id="ARBA00022491"/>
    </source>
</evidence>
<dbReference type="FunFam" id="3.30.1370.10:FF:000004">
    <property type="entry name" value="Fragile X mental retardation 1, isoform CRA_e"/>
    <property type="match status" value="1"/>
</dbReference>
<dbReference type="CDD" id="cd22427">
    <property type="entry name" value="KH_I_FMR1_FXR_rpt3"/>
    <property type="match status" value="1"/>
</dbReference>
<dbReference type="SUPFAM" id="SSF54160">
    <property type="entry name" value="Chromo domain-like"/>
    <property type="match status" value="1"/>
</dbReference>
<evidence type="ECO:0000256" key="10">
    <source>
        <dbReference type="ARBA" id="ARBA00022902"/>
    </source>
</evidence>
<keyword evidence="10" id="KW-0524">Neurogenesis</keyword>
<dbReference type="RefSeq" id="XP_019763206.1">
    <property type="nucleotide sequence ID" value="XM_019907647.2"/>
</dbReference>
<evidence type="ECO:0000256" key="8">
    <source>
        <dbReference type="ARBA" id="ARBA00022845"/>
    </source>
</evidence>
<evidence type="ECO:0000256" key="4">
    <source>
        <dbReference type="ARBA" id="ARBA00006633"/>
    </source>
</evidence>
<feature type="compositionally biased region" description="Basic and acidic residues" evidence="16">
    <location>
        <begin position="493"/>
        <end position="503"/>
    </location>
</feature>
<keyword evidence="19" id="KW-1185">Reference proteome</keyword>
<feature type="domain" description="Agenet-like" evidence="17">
    <location>
        <begin position="30"/>
        <end position="76"/>
    </location>
</feature>
<dbReference type="InterPro" id="IPR016197">
    <property type="entry name" value="Chromo-like_dom_sf"/>
</dbReference>
<dbReference type="InterPro" id="IPR040148">
    <property type="entry name" value="FMR1"/>
</dbReference>
<dbReference type="CDD" id="cd22425">
    <property type="entry name" value="KH_I_FMR1_FXR_rpt1"/>
    <property type="match status" value="1"/>
</dbReference>
<keyword evidence="11" id="KW-0770">Synapse</keyword>
<dbReference type="GO" id="GO:0045727">
    <property type="term" value="P:positive regulation of translation"/>
    <property type="evidence" value="ECO:0007669"/>
    <property type="project" value="TreeGrafter"/>
</dbReference>
<proteinExistence type="inferred from homology"/>
<dbReference type="Pfam" id="PF05641">
    <property type="entry name" value="Agenet"/>
    <property type="match status" value="1"/>
</dbReference>
<dbReference type="GO" id="GO:0010494">
    <property type="term" value="C:cytoplasmic stress granule"/>
    <property type="evidence" value="ECO:0007669"/>
    <property type="project" value="UniProtKB-SubCell"/>
</dbReference>
<dbReference type="PROSITE" id="PS50084">
    <property type="entry name" value="KH_TYPE_1"/>
    <property type="match status" value="2"/>
</dbReference>
<keyword evidence="8" id="KW-0810">Translation regulation</keyword>
<feature type="region of interest" description="Disordered" evidence="16">
    <location>
        <begin position="406"/>
        <end position="631"/>
    </location>
</feature>
<evidence type="ECO:0000259" key="17">
    <source>
        <dbReference type="PROSITE" id="PS51641"/>
    </source>
</evidence>
<evidence type="ECO:0000256" key="15">
    <source>
        <dbReference type="PROSITE-ProRule" id="PRU00117"/>
    </source>
</evidence>
<dbReference type="Proteomes" id="UP000019118">
    <property type="component" value="Unassembled WGS sequence"/>
</dbReference>
<dbReference type="CDD" id="cd20402">
    <property type="entry name" value="Tudor_Agenet_FMRP-like_rpt1"/>
    <property type="match status" value="1"/>
</dbReference>
<dbReference type="SUPFAM" id="SSF54791">
    <property type="entry name" value="Eukaryotic type KH-domain (KH-domain type I)"/>
    <property type="match status" value="2"/>
</dbReference>
<dbReference type="SMART" id="SM00322">
    <property type="entry name" value="KH"/>
    <property type="match status" value="2"/>
</dbReference>
<feature type="domain" description="Agenet-like" evidence="17">
    <location>
        <begin position="90"/>
        <end position="142"/>
    </location>
</feature>
<evidence type="ECO:0000256" key="1">
    <source>
        <dbReference type="ARBA" id="ARBA00004210"/>
    </source>
</evidence>
<evidence type="ECO:0000256" key="9">
    <source>
        <dbReference type="ARBA" id="ARBA00022884"/>
    </source>
</evidence>
<dbReference type="GO" id="GO:0005694">
    <property type="term" value="C:chromosome"/>
    <property type="evidence" value="ECO:0007669"/>
    <property type="project" value="UniProtKB-ARBA"/>
</dbReference>
<dbReference type="PANTHER" id="PTHR10603:SF7">
    <property type="entry name" value="FRAGILE X MESSENGER RIBONUCLEOPROTEIN 1 HOMOLOG"/>
    <property type="match status" value="1"/>
</dbReference>
<dbReference type="GO" id="GO:0007399">
    <property type="term" value="P:nervous system development"/>
    <property type="evidence" value="ECO:0007669"/>
    <property type="project" value="UniProtKB-KW"/>
</dbReference>
<keyword evidence="7" id="KW-0677">Repeat</keyword>
<dbReference type="GO" id="GO:0005634">
    <property type="term" value="C:nucleus"/>
    <property type="evidence" value="ECO:0007669"/>
    <property type="project" value="TreeGrafter"/>
</dbReference>
<dbReference type="InterPro" id="IPR036612">
    <property type="entry name" value="KH_dom_type_1_sf"/>
</dbReference>
<dbReference type="InterPro" id="IPR004088">
    <property type="entry name" value="KH_dom_type_1"/>
</dbReference>
<dbReference type="GO" id="GO:0051028">
    <property type="term" value="P:mRNA transport"/>
    <property type="evidence" value="ECO:0007669"/>
    <property type="project" value="TreeGrafter"/>
</dbReference>
<dbReference type="GO" id="GO:0045182">
    <property type="term" value="F:translation regulator activity"/>
    <property type="evidence" value="ECO:0007669"/>
    <property type="project" value="TreeGrafter"/>
</dbReference>
<evidence type="ECO:0000256" key="7">
    <source>
        <dbReference type="ARBA" id="ARBA00022737"/>
    </source>
</evidence>
<feature type="compositionally biased region" description="Polar residues" evidence="16">
    <location>
        <begin position="582"/>
        <end position="592"/>
    </location>
</feature>
<feature type="compositionally biased region" description="Basic and acidic residues" evidence="16">
    <location>
        <begin position="472"/>
        <end position="481"/>
    </location>
</feature>
<evidence type="ECO:0000313" key="19">
    <source>
        <dbReference type="Proteomes" id="UP000019118"/>
    </source>
</evidence>
<dbReference type="InterPro" id="IPR041560">
    <property type="entry name" value="Tudor_FRM1"/>
</dbReference>
<dbReference type="GO" id="GO:0043488">
    <property type="term" value="P:regulation of mRNA stability"/>
    <property type="evidence" value="ECO:0007669"/>
    <property type="project" value="TreeGrafter"/>
</dbReference>
<dbReference type="Gene3D" id="3.30.1370.10">
    <property type="entry name" value="K Homology domain, type 1"/>
    <property type="match status" value="2"/>
</dbReference>
<comment type="subcellular location">
    <subcellularLocation>
        <location evidence="3">Cell projection</location>
        <location evidence="3">Neuron projection</location>
    </subcellularLocation>
    <subcellularLocation>
        <location evidence="1">Cytoplasm</location>
        <location evidence="1">Stress granule</location>
    </subcellularLocation>
    <subcellularLocation>
        <location evidence="2">Perikaryon</location>
    </subcellularLocation>
    <subcellularLocation>
        <location evidence="14">Synapse</location>
    </subcellularLocation>
</comment>
<keyword evidence="9 15" id="KW-0694">RNA-binding</keyword>
<dbReference type="Pfam" id="PF00013">
    <property type="entry name" value="KH_1"/>
    <property type="match status" value="2"/>
</dbReference>
<dbReference type="PROSITE" id="PS51641">
    <property type="entry name" value="AGENET_LIKE"/>
    <property type="match status" value="2"/>
</dbReference>
<dbReference type="InterPro" id="IPR004087">
    <property type="entry name" value="KH_dom"/>
</dbReference>
<accession>A0AAR5PQY9</accession>
<name>A0AAR5PQY9_DENPD</name>
<reference evidence="19" key="1">
    <citation type="journal article" date="2013" name="Genome Biol.">
        <title>Draft genome of the mountain pine beetle, Dendroctonus ponderosae Hopkins, a major forest pest.</title>
        <authorList>
            <person name="Keeling C.I."/>
            <person name="Yuen M.M."/>
            <person name="Liao N.Y."/>
            <person name="Docking T.R."/>
            <person name="Chan S.K."/>
            <person name="Taylor G.A."/>
            <person name="Palmquist D.L."/>
            <person name="Jackman S.D."/>
            <person name="Nguyen A."/>
            <person name="Li M."/>
            <person name="Henderson H."/>
            <person name="Janes J.K."/>
            <person name="Zhao Y."/>
            <person name="Pandoh P."/>
            <person name="Moore R."/>
            <person name="Sperling F.A."/>
            <person name="Huber D.P."/>
            <person name="Birol I."/>
            <person name="Jones S.J."/>
            <person name="Bohlmann J."/>
        </authorList>
    </citation>
    <scope>NUCLEOTIDE SEQUENCE</scope>
</reference>
<evidence type="ECO:0000256" key="16">
    <source>
        <dbReference type="SAM" id="MobiDB-lite"/>
    </source>
</evidence>
<keyword evidence="13" id="KW-0687">Ribonucleoprotein</keyword>
<dbReference type="GO" id="GO:0099577">
    <property type="term" value="P:regulation of translation at presynapse, modulating synaptic transmission"/>
    <property type="evidence" value="ECO:0007669"/>
    <property type="project" value="TreeGrafter"/>
</dbReference>
<dbReference type="GO" id="GO:0098793">
    <property type="term" value="C:presynapse"/>
    <property type="evidence" value="ECO:0007669"/>
    <property type="project" value="GOC"/>
</dbReference>
<organism evidence="18 19">
    <name type="scientific">Dendroctonus ponderosae</name>
    <name type="common">Mountain pine beetle</name>
    <dbReference type="NCBI Taxonomy" id="77166"/>
    <lineage>
        <taxon>Eukaryota</taxon>
        <taxon>Metazoa</taxon>
        <taxon>Ecdysozoa</taxon>
        <taxon>Arthropoda</taxon>
        <taxon>Hexapoda</taxon>
        <taxon>Insecta</taxon>
        <taxon>Pterygota</taxon>
        <taxon>Neoptera</taxon>
        <taxon>Endopterygota</taxon>
        <taxon>Coleoptera</taxon>
        <taxon>Polyphaga</taxon>
        <taxon>Cucujiformia</taxon>
        <taxon>Curculionidae</taxon>
        <taxon>Scolytinae</taxon>
        <taxon>Dendroctonus</taxon>
    </lineage>
</organism>
<dbReference type="CTD" id="2332"/>
<protein>
    <recommendedName>
        <fullName evidence="17">Agenet-like domain-containing protein</fullName>
    </recommendedName>
</protein>
<reference evidence="18" key="2">
    <citation type="submission" date="2024-08" db="UniProtKB">
        <authorList>
            <consortium name="EnsemblMetazoa"/>
        </authorList>
    </citation>
    <scope>IDENTIFICATION</scope>
</reference>
<evidence type="ECO:0000256" key="5">
    <source>
        <dbReference type="ARBA" id="ARBA00022490"/>
    </source>
</evidence>
<dbReference type="GO" id="GO:0048170">
    <property type="term" value="P:positive regulation of long-term neuronal synaptic plasticity"/>
    <property type="evidence" value="ECO:0007669"/>
    <property type="project" value="TreeGrafter"/>
</dbReference>
<dbReference type="GO" id="GO:0048513">
    <property type="term" value="P:animal organ development"/>
    <property type="evidence" value="ECO:0007669"/>
    <property type="project" value="TreeGrafter"/>
</dbReference>
<dbReference type="Gene3D" id="2.30.30.140">
    <property type="match status" value="2"/>
</dbReference>
<dbReference type="GO" id="GO:0043204">
    <property type="term" value="C:perikaryon"/>
    <property type="evidence" value="ECO:0007669"/>
    <property type="project" value="UniProtKB-SubCell"/>
</dbReference>
<keyword evidence="6" id="KW-0678">Repressor</keyword>
<dbReference type="GO" id="GO:0003730">
    <property type="term" value="F:mRNA 3'-UTR binding"/>
    <property type="evidence" value="ECO:0007669"/>
    <property type="project" value="TreeGrafter"/>
</dbReference>
<dbReference type="AlphaFoldDB" id="A0AAR5PQY9"/>
<keyword evidence="5" id="KW-0963">Cytoplasm</keyword>
<dbReference type="GeneID" id="109539709"/>